<dbReference type="InterPro" id="IPR051681">
    <property type="entry name" value="Ser/Thr_Kinases-Pseudokinases"/>
</dbReference>
<feature type="region of interest" description="Disordered" evidence="1">
    <location>
        <begin position="1134"/>
        <end position="1200"/>
    </location>
</feature>
<feature type="domain" description="Protein kinase" evidence="2">
    <location>
        <begin position="1139"/>
        <end position="1470"/>
    </location>
</feature>
<dbReference type="ExpressionAtlas" id="A0A2K3E2G3">
    <property type="expression patterns" value="baseline and differential"/>
</dbReference>
<dbReference type="PROSITE" id="PS50011">
    <property type="entry name" value="PROTEIN_KINASE_DOM"/>
    <property type="match status" value="1"/>
</dbReference>
<dbReference type="Gene3D" id="1.10.510.10">
    <property type="entry name" value="Transferase(Phosphotransferase) domain 1"/>
    <property type="match status" value="1"/>
</dbReference>
<dbReference type="PROSITE" id="PS00108">
    <property type="entry name" value="PROTEIN_KINASE_ST"/>
    <property type="match status" value="1"/>
</dbReference>
<gene>
    <name evidence="3" type="ORF">CHLRE_02g102900v5</name>
</gene>
<dbReference type="Gramene" id="PNW86957">
    <property type="protein sequence ID" value="PNW86957"/>
    <property type="gene ID" value="CHLRE_02g102900v5"/>
</dbReference>
<feature type="compositionally biased region" description="Low complexity" evidence="1">
    <location>
        <begin position="1138"/>
        <end position="1160"/>
    </location>
</feature>
<dbReference type="GO" id="GO:0004674">
    <property type="term" value="F:protein serine/threonine kinase activity"/>
    <property type="evidence" value="ECO:0000318"/>
    <property type="project" value="GO_Central"/>
</dbReference>
<feature type="compositionally biased region" description="Polar residues" evidence="1">
    <location>
        <begin position="1475"/>
        <end position="1489"/>
    </location>
</feature>
<feature type="region of interest" description="Disordered" evidence="1">
    <location>
        <begin position="1475"/>
        <end position="1499"/>
    </location>
</feature>
<dbReference type="KEGG" id="cre:CHLRE_02g102900v5"/>
<name>A0A2K3E2G3_CHLRE</name>
<dbReference type="Proteomes" id="UP000006906">
    <property type="component" value="Chromosome 2"/>
</dbReference>
<dbReference type="SMART" id="SM00220">
    <property type="entry name" value="S_TKc"/>
    <property type="match status" value="1"/>
</dbReference>
<proteinExistence type="predicted"/>
<dbReference type="PANTHER" id="PTHR44329:SF214">
    <property type="entry name" value="PROTEIN KINASE DOMAIN-CONTAINING PROTEIN"/>
    <property type="match status" value="1"/>
</dbReference>
<dbReference type="RefSeq" id="XP_001699790.2">
    <property type="nucleotide sequence ID" value="XM_001699738.2"/>
</dbReference>
<dbReference type="STRING" id="3055.A0A2K3E2G3"/>
<organism evidence="3 4">
    <name type="scientific">Chlamydomonas reinhardtii</name>
    <name type="common">Chlamydomonas smithii</name>
    <dbReference type="NCBI Taxonomy" id="3055"/>
    <lineage>
        <taxon>Eukaryota</taxon>
        <taxon>Viridiplantae</taxon>
        <taxon>Chlorophyta</taxon>
        <taxon>core chlorophytes</taxon>
        <taxon>Chlorophyceae</taxon>
        <taxon>CS clade</taxon>
        <taxon>Chlamydomonadales</taxon>
        <taxon>Chlamydomonadaceae</taxon>
        <taxon>Chlamydomonas</taxon>
    </lineage>
</organism>
<accession>A0A2K3E2G3</accession>
<feature type="compositionally biased region" description="Low complexity" evidence="1">
    <location>
        <begin position="1011"/>
        <end position="1027"/>
    </location>
</feature>
<feature type="region of interest" description="Disordered" evidence="1">
    <location>
        <begin position="998"/>
        <end position="1050"/>
    </location>
</feature>
<dbReference type="SUPFAM" id="SSF56112">
    <property type="entry name" value="Protein kinase-like (PK-like)"/>
    <property type="match status" value="1"/>
</dbReference>
<dbReference type="InterPro" id="IPR011009">
    <property type="entry name" value="Kinase-like_dom_sf"/>
</dbReference>
<dbReference type="InterPro" id="IPR008271">
    <property type="entry name" value="Ser/Thr_kinase_AS"/>
</dbReference>
<evidence type="ECO:0000313" key="4">
    <source>
        <dbReference type="Proteomes" id="UP000006906"/>
    </source>
</evidence>
<dbReference type="Gene3D" id="3.30.200.20">
    <property type="entry name" value="Phosphorylase Kinase, domain 1"/>
    <property type="match status" value="1"/>
</dbReference>
<protein>
    <recommendedName>
        <fullName evidence="2">Protein kinase domain-containing protein</fullName>
    </recommendedName>
</protein>
<reference evidence="3 4" key="1">
    <citation type="journal article" date="2007" name="Science">
        <title>The Chlamydomonas genome reveals the evolution of key animal and plant functions.</title>
        <authorList>
            <person name="Merchant S.S."/>
            <person name="Prochnik S.E."/>
            <person name="Vallon O."/>
            <person name="Harris E.H."/>
            <person name="Karpowicz S.J."/>
            <person name="Witman G.B."/>
            <person name="Terry A."/>
            <person name="Salamov A."/>
            <person name="Fritz-Laylin L.K."/>
            <person name="Marechal-Drouard L."/>
            <person name="Marshall W.F."/>
            <person name="Qu L.H."/>
            <person name="Nelson D.R."/>
            <person name="Sanderfoot A.A."/>
            <person name="Spalding M.H."/>
            <person name="Kapitonov V.V."/>
            <person name="Ren Q."/>
            <person name="Ferris P."/>
            <person name="Lindquist E."/>
            <person name="Shapiro H."/>
            <person name="Lucas S.M."/>
            <person name="Grimwood J."/>
            <person name="Schmutz J."/>
            <person name="Cardol P."/>
            <person name="Cerutti H."/>
            <person name="Chanfreau G."/>
            <person name="Chen C.L."/>
            <person name="Cognat V."/>
            <person name="Croft M.T."/>
            <person name="Dent R."/>
            <person name="Dutcher S."/>
            <person name="Fernandez E."/>
            <person name="Fukuzawa H."/>
            <person name="Gonzalez-Ballester D."/>
            <person name="Gonzalez-Halphen D."/>
            <person name="Hallmann A."/>
            <person name="Hanikenne M."/>
            <person name="Hippler M."/>
            <person name="Inwood W."/>
            <person name="Jabbari K."/>
            <person name="Kalanon M."/>
            <person name="Kuras R."/>
            <person name="Lefebvre P.A."/>
            <person name="Lemaire S.D."/>
            <person name="Lobanov A.V."/>
            <person name="Lohr M."/>
            <person name="Manuell A."/>
            <person name="Meier I."/>
            <person name="Mets L."/>
            <person name="Mittag M."/>
            <person name="Mittelmeier T."/>
            <person name="Moroney J.V."/>
            <person name="Moseley J."/>
            <person name="Napoli C."/>
            <person name="Nedelcu A.M."/>
            <person name="Niyogi K."/>
            <person name="Novoselov S.V."/>
            <person name="Paulsen I.T."/>
            <person name="Pazour G."/>
            <person name="Purton S."/>
            <person name="Ral J.P."/>
            <person name="Riano-Pachon D.M."/>
            <person name="Riekhof W."/>
            <person name="Rymarquis L."/>
            <person name="Schroda M."/>
            <person name="Stern D."/>
            <person name="Umen J."/>
            <person name="Willows R."/>
            <person name="Wilson N."/>
            <person name="Zimmer S.L."/>
            <person name="Allmer J."/>
            <person name="Balk J."/>
            <person name="Bisova K."/>
            <person name="Chen C.J."/>
            <person name="Elias M."/>
            <person name="Gendler K."/>
            <person name="Hauser C."/>
            <person name="Lamb M.R."/>
            <person name="Ledford H."/>
            <person name="Long J.C."/>
            <person name="Minagawa J."/>
            <person name="Page M.D."/>
            <person name="Pan J."/>
            <person name="Pootakham W."/>
            <person name="Roje S."/>
            <person name="Rose A."/>
            <person name="Stahlberg E."/>
            <person name="Terauchi A.M."/>
            <person name="Yang P."/>
            <person name="Ball S."/>
            <person name="Bowler C."/>
            <person name="Dieckmann C.L."/>
            <person name="Gladyshev V.N."/>
            <person name="Green P."/>
            <person name="Jorgensen R."/>
            <person name="Mayfield S."/>
            <person name="Mueller-Roeber B."/>
            <person name="Rajamani S."/>
            <person name="Sayre R.T."/>
            <person name="Brokstein P."/>
            <person name="Dubchak I."/>
            <person name="Goodstein D."/>
            <person name="Hornick L."/>
            <person name="Huang Y.W."/>
            <person name="Jhaveri J."/>
            <person name="Luo Y."/>
            <person name="Martinez D."/>
            <person name="Ngau W.C."/>
            <person name="Otillar B."/>
            <person name="Poliakov A."/>
            <person name="Porter A."/>
            <person name="Szajkowski L."/>
            <person name="Werner G."/>
            <person name="Zhou K."/>
            <person name="Grigoriev I.V."/>
            <person name="Rokhsar D.S."/>
            <person name="Grossman A.R."/>
        </authorList>
    </citation>
    <scope>NUCLEOTIDE SEQUENCE [LARGE SCALE GENOMIC DNA]</scope>
    <source>
        <strain evidence="4">CC-503</strain>
    </source>
</reference>
<dbReference type="InterPro" id="IPR001245">
    <property type="entry name" value="Ser-Thr/Tyr_kinase_cat_dom"/>
</dbReference>
<evidence type="ECO:0000313" key="3">
    <source>
        <dbReference type="EMBL" id="PNW86957.1"/>
    </source>
</evidence>
<dbReference type="PANTHER" id="PTHR44329">
    <property type="entry name" value="SERINE/THREONINE-PROTEIN KINASE TNNI3K-RELATED"/>
    <property type="match status" value="1"/>
</dbReference>
<dbReference type="GO" id="GO:0005524">
    <property type="term" value="F:ATP binding"/>
    <property type="evidence" value="ECO:0007669"/>
    <property type="project" value="InterPro"/>
</dbReference>
<feature type="region of interest" description="Disordered" evidence="1">
    <location>
        <begin position="913"/>
        <end position="951"/>
    </location>
</feature>
<dbReference type="GO" id="GO:0007165">
    <property type="term" value="P:signal transduction"/>
    <property type="evidence" value="ECO:0000318"/>
    <property type="project" value="GO_Central"/>
</dbReference>
<dbReference type="InterPro" id="IPR000719">
    <property type="entry name" value="Prot_kinase_dom"/>
</dbReference>
<dbReference type="OrthoDB" id="248923at2759"/>
<dbReference type="InParanoid" id="A0A2K3E2G3"/>
<dbReference type="GeneID" id="5725341"/>
<sequence>MDGPDETAGLQTLACALVGRPSAFHPPPATSRLLAGSSAVTTSASAASSAASLPPPTVLMQQLQQHRPPQIGRTSRRAFLARSTDNCALATGPDLCDDCGGQSSDVFLPDFSSFTLSAQSQQFVTPTHAALGRCPTRPVSQLAGAVCTTASLDTCGGGGAGGGSVAGFAVGASTYNRSPGAGAIAVDEAGGSLPQLQLPARMSGAAPRAPALSSSTVLPSMPSRTACQPSVGGCSPLLVASAATAASSQQSRPAQSHGNAGASLPVAPVSSSSMAVARGHSSRGSRLGGATAITSAAMSLLTVATPGSAGTAGAVDSGRSVRTRDSSASVRLPCSLPLYAGASANAVSSVSPAFGASPAGSPAAALAAAATAAAGAAATRLTSLSLRSSGIAMEVADYAGAQGQDAGHSALRASPGGRAPLVNSIADDATIGKGGSGPALKAKAEEAQDFSGLCVGSCWSDGGLAACDAPDSTFMRRGARASLPCFPAPSLPASVVANRGVSCAGAGLAMEEVTRLAVKTAATEAAVLRKDAAVGAASIASISPLQLYQTSAIAAAQSSTEFSVALGWGTETAKGVGADDGVFRPLPVLPKVPAVAALADPGASPFATAAAFLSMPPPANTPPVLMAGIAPGLVAVRKAAAAADALRGVQAAAAFSPFAAAASDVQHCSASQQQQPCSTQPPPLAAFESDLAFDSLCERSDLEITPSFGYPASSVIRAGSGASQPLQQLPTKAAGQPMPGTASMYDPSLLAEQQQEQQQGIPSSAADTILRITDLDTCWAELRDLSFLGSGACGNVYTGTWCGMPVAAKFMISGSVDQLQRQQREAALSRLASHPHMVQTYAVATDQLRSSHFRRPQPSDGVDGGGISRRNSAGADLLGTSMNEGAIFDACLTTASRAMNLFTGPGGVGAGAAGGGGGDAGSEAGGGRAGPAHPGAWHDTSEGGGAASGNGIRAGAGSYGSARGHDAAEHSEVMFSSDANAAFPAAAVAASGIGADRRAGAGTGASGWGRGTTSETLSPPRQQQPRSHQPPPRHQVAHSSHRDLATLSAARQAAAASSSLSPFAQDSAASGFVATAGNEVCSSWTPENPARSLLHNSNHRLLSGIPASMSQQTLTHAGRNARCSADMAAVMDGGSGSGRIPSSRGGAGTAGVAAPATADANSSFAQACTPGDSAWQPPAPPPNAQDQSQPGSQRPQSQQRSLLDTIAISTMEDLHHAVSRLEGGGAGMGRRRDSFELRTCASDVHGSDELASQPADVLAHIGARPGQWLTVVIMEEMDRGSLHRAIHGGIFDSTASHLSKRHRVRGMVRTLVEVAQGMAALHASGLVHGDLKPANVLLKAQTRDARGFVAKVSDFGSTRVMLEGVSAATVTTNDWGTVIYTAPEVFNGRSGPPADVYSFGALTWHLTTGQLPHEDLNPFAVLLAVSKGELELEWPSSVPKPLRRLGQLCMQHNPAARPTFNAIARALLRLEQRMKQSAVSSTASPQPGSLHQPRPVRAR</sequence>
<keyword evidence="4" id="KW-1185">Reference proteome</keyword>
<dbReference type="PaxDb" id="3055-EDP07486"/>
<dbReference type="Pfam" id="PF07714">
    <property type="entry name" value="PK_Tyr_Ser-Thr"/>
    <property type="match status" value="1"/>
</dbReference>
<feature type="compositionally biased region" description="Gly residues" evidence="1">
    <location>
        <begin position="1001"/>
        <end position="1010"/>
    </location>
</feature>
<evidence type="ECO:0000256" key="1">
    <source>
        <dbReference type="SAM" id="MobiDB-lite"/>
    </source>
</evidence>
<feature type="compositionally biased region" description="Gly residues" evidence="1">
    <location>
        <begin position="942"/>
        <end position="951"/>
    </location>
</feature>
<dbReference type="EMBL" id="CM008963">
    <property type="protein sequence ID" value="PNW86957.1"/>
    <property type="molecule type" value="Genomic_DNA"/>
</dbReference>
<feature type="compositionally biased region" description="Gly residues" evidence="1">
    <location>
        <begin position="913"/>
        <end position="929"/>
    </location>
</feature>
<feature type="compositionally biased region" description="Low complexity" evidence="1">
    <location>
        <begin position="1184"/>
        <end position="1200"/>
    </location>
</feature>
<evidence type="ECO:0000259" key="2">
    <source>
        <dbReference type="PROSITE" id="PS50011"/>
    </source>
</evidence>